<protein>
    <submittedName>
        <fullName evidence="1">Uncharacterized protein</fullName>
    </submittedName>
</protein>
<gene>
    <name evidence="1" type="ORF">P5673_021343</name>
</gene>
<keyword evidence="2" id="KW-1185">Reference proteome</keyword>
<name>A0AAD9Q865_ACRCE</name>
<dbReference type="Proteomes" id="UP001249851">
    <property type="component" value="Unassembled WGS sequence"/>
</dbReference>
<reference evidence="1" key="1">
    <citation type="journal article" date="2023" name="G3 (Bethesda)">
        <title>Whole genome assembly and annotation of the endangered Caribbean coral Acropora cervicornis.</title>
        <authorList>
            <person name="Selwyn J.D."/>
            <person name="Vollmer S.V."/>
        </authorList>
    </citation>
    <scope>NUCLEOTIDE SEQUENCE</scope>
    <source>
        <strain evidence="1">K2</strain>
    </source>
</reference>
<reference evidence="1" key="2">
    <citation type="journal article" date="2023" name="Science">
        <title>Genomic signatures of disease resistance in endangered staghorn corals.</title>
        <authorList>
            <person name="Vollmer S.V."/>
            <person name="Selwyn J.D."/>
            <person name="Despard B.A."/>
            <person name="Roesel C.L."/>
        </authorList>
    </citation>
    <scope>NUCLEOTIDE SEQUENCE</scope>
    <source>
        <strain evidence="1">K2</strain>
    </source>
</reference>
<evidence type="ECO:0000313" key="2">
    <source>
        <dbReference type="Proteomes" id="UP001249851"/>
    </source>
</evidence>
<sequence length="44" mass="5317">MVKKLRYSLRSQGATLLCKCLYIAAFRLHNSFHIRHTLEKRHYL</sequence>
<accession>A0AAD9Q865</accession>
<dbReference type="AlphaFoldDB" id="A0AAD9Q865"/>
<proteinExistence type="predicted"/>
<dbReference type="EMBL" id="JARQWQ010000055">
    <property type="protein sequence ID" value="KAK2556455.1"/>
    <property type="molecule type" value="Genomic_DNA"/>
</dbReference>
<evidence type="ECO:0000313" key="1">
    <source>
        <dbReference type="EMBL" id="KAK2556455.1"/>
    </source>
</evidence>
<comment type="caution">
    <text evidence="1">The sequence shown here is derived from an EMBL/GenBank/DDBJ whole genome shotgun (WGS) entry which is preliminary data.</text>
</comment>
<organism evidence="1 2">
    <name type="scientific">Acropora cervicornis</name>
    <name type="common">Staghorn coral</name>
    <dbReference type="NCBI Taxonomy" id="6130"/>
    <lineage>
        <taxon>Eukaryota</taxon>
        <taxon>Metazoa</taxon>
        <taxon>Cnidaria</taxon>
        <taxon>Anthozoa</taxon>
        <taxon>Hexacorallia</taxon>
        <taxon>Scleractinia</taxon>
        <taxon>Astrocoeniina</taxon>
        <taxon>Acroporidae</taxon>
        <taxon>Acropora</taxon>
    </lineage>
</organism>